<dbReference type="Gene3D" id="1.10.443.10">
    <property type="entry name" value="Intergrase catalytic core"/>
    <property type="match status" value="1"/>
</dbReference>
<name>A0ABT1A9I7_9PSEU</name>
<protein>
    <submittedName>
        <fullName evidence="7">Tyrosine-type recombinase/integrase</fullName>
    </submittedName>
</protein>
<evidence type="ECO:0000313" key="8">
    <source>
        <dbReference type="Proteomes" id="UP001165283"/>
    </source>
</evidence>
<keyword evidence="8" id="KW-1185">Reference proteome</keyword>
<proteinExistence type="inferred from homology"/>
<feature type="domain" description="Core-binding (CB)" evidence="6">
    <location>
        <begin position="6"/>
        <end position="100"/>
    </location>
</feature>
<dbReference type="EMBL" id="JAGSOV010000069">
    <property type="protein sequence ID" value="MCO1659694.1"/>
    <property type="molecule type" value="Genomic_DNA"/>
</dbReference>
<dbReference type="PROSITE" id="PS51900">
    <property type="entry name" value="CB"/>
    <property type="match status" value="1"/>
</dbReference>
<reference evidence="7" key="1">
    <citation type="submission" date="2021-04" db="EMBL/GenBank/DDBJ databases">
        <title>Pseudonocardia sp. nov., isolated from sandy soil of mangrove forest.</title>
        <authorList>
            <person name="Zan Z."/>
            <person name="Huang R."/>
            <person name="Liu W."/>
        </authorList>
    </citation>
    <scope>NUCLEOTIDE SEQUENCE</scope>
    <source>
        <strain evidence="7">S2-4</strain>
    </source>
</reference>
<dbReference type="InterPro" id="IPR044068">
    <property type="entry name" value="CB"/>
</dbReference>
<evidence type="ECO:0000259" key="5">
    <source>
        <dbReference type="PROSITE" id="PS51898"/>
    </source>
</evidence>
<evidence type="ECO:0000313" key="7">
    <source>
        <dbReference type="EMBL" id="MCO1659694.1"/>
    </source>
</evidence>
<dbReference type="SUPFAM" id="SSF56349">
    <property type="entry name" value="DNA breaking-rejoining enzymes"/>
    <property type="match status" value="1"/>
</dbReference>
<evidence type="ECO:0000256" key="4">
    <source>
        <dbReference type="PROSITE-ProRule" id="PRU01248"/>
    </source>
</evidence>
<keyword evidence="2 4" id="KW-0238">DNA-binding</keyword>
<comment type="similarity">
    <text evidence="1">Belongs to the 'phage' integrase family.</text>
</comment>
<feature type="domain" description="Tyr recombinase" evidence="5">
    <location>
        <begin position="121"/>
        <end position="301"/>
    </location>
</feature>
<dbReference type="Pfam" id="PF00589">
    <property type="entry name" value="Phage_integrase"/>
    <property type="match status" value="1"/>
</dbReference>
<dbReference type="InterPro" id="IPR011010">
    <property type="entry name" value="DNA_brk_join_enz"/>
</dbReference>
<organism evidence="7 8">
    <name type="scientific">Pseudonocardia humida</name>
    <dbReference type="NCBI Taxonomy" id="2800819"/>
    <lineage>
        <taxon>Bacteria</taxon>
        <taxon>Bacillati</taxon>
        <taxon>Actinomycetota</taxon>
        <taxon>Actinomycetes</taxon>
        <taxon>Pseudonocardiales</taxon>
        <taxon>Pseudonocardiaceae</taxon>
        <taxon>Pseudonocardia</taxon>
    </lineage>
</organism>
<evidence type="ECO:0000256" key="2">
    <source>
        <dbReference type="ARBA" id="ARBA00023125"/>
    </source>
</evidence>
<dbReference type="InterPro" id="IPR013762">
    <property type="entry name" value="Integrase-like_cat_sf"/>
</dbReference>
<dbReference type="InterPro" id="IPR002104">
    <property type="entry name" value="Integrase_catalytic"/>
</dbReference>
<dbReference type="Proteomes" id="UP001165283">
    <property type="component" value="Unassembled WGS sequence"/>
</dbReference>
<gene>
    <name evidence="7" type="ORF">KDL28_31950</name>
</gene>
<evidence type="ECO:0000256" key="1">
    <source>
        <dbReference type="ARBA" id="ARBA00008857"/>
    </source>
</evidence>
<evidence type="ECO:0000259" key="6">
    <source>
        <dbReference type="PROSITE" id="PS51900"/>
    </source>
</evidence>
<dbReference type="RefSeq" id="WP_252444601.1">
    <property type="nucleotide sequence ID" value="NZ_JAGSOV010000069.1"/>
</dbReference>
<evidence type="ECO:0000256" key="3">
    <source>
        <dbReference type="ARBA" id="ARBA00023172"/>
    </source>
</evidence>
<dbReference type="PANTHER" id="PTHR30349:SF41">
    <property type="entry name" value="INTEGRASE_RECOMBINASE PROTEIN MJ0367-RELATED"/>
    <property type="match status" value="1"/>
</dbReference>
<dbReference type="InterPro" id="IPR010998">
    <property type="entry name" value="Integrase_recombinase_N"/>
</dbReference>
<sequence>MSTDLDDLREVIRDWRRNLLTRNRAPRTINDYVAVAEALYVWLVQERRSTTVTRITRRDLEDYFIDLAARKQLRYDWKPISPAYVAKNYRTLQQLFKYLTAEEIIETDPFARMSPPAVPEKPVPIMTEDEVVRLLAACKGTGFLDRRDTAILRILLDTGMRVSELTGIQLTDVDFTTDSAVVTGKGRRPRTVVFGPKPADAVRRYMRARAKHPKASETALWIAEKGALTHHGVRDMLTRRSAMAGVEGVHPHRFRHQFAHDWLSDGGNETDLMRLAGWRSRQMVGRYAASAADQRAHEAHRRARISDRY</sequence>
<comment type="caution">
    <text evidence="7">The sequence shown here is derived from an EMBL/GenBank/DDBJ whole genome shotgun (WGS) entry which is preliminary data.</text>
</comment>
<dbReference type="InterPro" id="IPR050090">
    <property type="entry name" value="Tyrosine_recombinase_XerCD"/>
</dbReference>
<dbReference type="Gene3D" id="1.10.150.130">
    <property type="match status" value="1"/>
</dbReference>
<dbReference type="PANTHER" id="PTHR30349">
    <property type="entry name" value="PHAGE INTEGRASE-RELATED"/>
    <property type="match status" value="1"/>
</dbReference>
<keyword evidence="3" id="KW-0233">DNA recombination</keyword>
<accession>A0ABT1A9I7</accession>
<dbReference type="PROSITE" id="PS51898">
    <property type="entry name" value="TYR_RECOMBINASE"/>
    <property type="match status" value="1"/>
</dbReference>